<organism evidence="13 14">
    <name type="scientific">Iphiclides podalirius</name>
    <name type="common">scarce swallowtail</name>
    <dbReference type="NCBI Taxonomy" id="110791"/>
    <lineage>
        <taxon>Eukaryota</taxon>
        <taxon>Metazoa</taxon>
        <taxon>Ecdysozoa</taxon>
        <taxon>Arthropoda</taxon>
        <taxon>Hexapoda</taxon>
        <taxon>Insecta</taxon>
        <taxon>Pterygota</taxon>
        <taxon>Neoptera</taxon>
        <taxon>Endopterygota</taxon>
        <taxon>Lepidoptera</taxon>
        <taxon>Glossata</taxon>
        <taxon>Ditrysia</taxon>
        <taxon>Papilionoidea</taxon>
        <taxon>Papilionidae</taxon>
        <taxon>Papilioninae</taxon>
        <taxon>Iphiclides</taxon>
    </lineage>
</organism>
<accession>A0ABN8IA01</accession>
<evidence type="ECO:0000313" key="14">
    <source>
        <dbReference type="Proteomes" id="UP000837857"/>
    </source>
</evidence>
<comment type="cofactor">
    <cofactor evidence="1">
        <name>Zn(2+)</name>
        <dbReference type="ChEBI" id="CHEBI:29105"/>
    </cofactor>
</comment>
<evidence type="ECO:0000256" key="5">
    <source>
        <dbReference type="ARBA" id="ARBA00022723"/>
    </source>
</evidence>
<dbReference type="Gene3D" id="2.60.40.720">
    <property type="match status" value="1"/>
</dbReference>
<evidence type="ECO:0000256" key="10">
    <source>
        <dbReference type="ARBA" id="ARBA00023163"/>
    </source>
</evidence>
<gene>
    <name evidence="13" type="ORF">IPOD504_LOCUS7915</name>
</gene>
<protein>
    <recommendedName>
        <fullName evidence="12">p53 DNA-binding domain-containing protein</fullName>
    </recommendedName>
</protein>
<evidence type="ECO:0000256" key="9">
    <source>
        <dbReference type="ARBA" id="ARBA00023159"/>
    </source>
</evidence>
<dbReference type="PRINTS" id="PR00386">
    <property type="entry name" value="P53SUPPRESSR"/>
</dbReference>
<evidence type="ECO:0000256" key="2">
    <source>
        <dbReference type="ARBA" id="ARBA00004123"/>
    </source>
</evidence>
<evidence type="ECO:0000256" key="11">
    <source>
        <dbReference type="ARBA" id="ARBA00023242"/>
    </source>
</evidence>
<proteinExistence type="inferred from homology"/>
<evidence type="ECO:0000256" key="3">
    <source>
        <dbReference type="ARBA" id="ARBA00006167"/>
    </source>
</evidence>
<dbReference type="PANTHER" id="PTHR11447">
    <property type="entry name" value="CELLULAR TUMOR ANTIGEN P53"/>
    <property type="match status" value="1"/>
</dbReference>
<evidence type="ECO:0000256" key="8">
    <source>
        <dbReference type="ARBA" id="ARBA00023125"/>
    </source>
</evidence>
<evidence type="ECO:0000256" key="6">
    <source>
        <dbReference type="ARBA" id="ARBA00022833"/>
    </source>
</evidence>
<comment type="similarity">
    <text evidence="3">Belongs to the p53 family.</text>
</comment>
<dbReference type="InterPro" id="IPR008967">
    <property type="entry name" value="p53-like_TF_DNA-bd_sf"/>
</dbReference>
<evidence type="ECO:0000256" key="1">
    <source>
        <dbReference type="ARBA" id="ARBA00001947"/>
    </source>
</evidence>
<dbReference type="Proteomes" id="UP000837857">
    <property type="component" value="Chromosome 20"/>
</dbReference>
<keyword evidence="6" id="KW-0862">Zinc</keyword>
<keyword evidence="11" id="KW-0539">Nucleus</keyword>
<feature type="domain" description="p53 DNA-binding" evidence="12">
    <location>
        <begin position="91"/>
        <end position="284"/>
    </location>
</feature>
<evidence type="ECO:0000259" key="12">
    <source>
        <dbReference type="Pfam" id="PF00870"/>
    </source>
</evidence>
<dbReference type="EMBL" id="OW152832">
    <property type="protein sequence ID" value="CAH2051727.1"/>
    <property type="molecule type" value="Genomic_DNA"/>
</dbReference>
<keyword evidence="9" id="KW-0010">Activator</keyword>
<keyword evidence="5" id="KW-0479">Metal-binding</keyword>
<dbReference type="Pfam" id="PF00870">
    <property type="entry name" value="P53"/>
    <property type="match status" value="1"/>
</dbReference>
<dbReference type="PANTHER" id="PTHR11447:SF16">
    <property type="entry name" value="P53 PROTEIN LONG FORM VARIANT 1"/>
    <property type="match status" value="1"/>
</dbReference>
<evidence type="ECO:0000256" key="7">
    <source>
        <dbReference type="ARBA" id="ARBA00023015"/>
    </source>
</evidence>
<sequence length="382" mass="42880">MTDANRTPALNTVISMQDQQADMFKKSEFDNPICLSDEYFKDINGDMNLTLVDMGVMENFLQDEDTMEAAQKFNPHYETFTPVSPSGPPETESYAGPLNFLVEIKASETDRKKYLYSARLNRIYVDMGENFPVHFSWDVAKKNLLYHQGQDLYVRATVVFSDQSQAEKRVERCLQHVHEPNNPGNEAIVKNVLRSTRALGTAGVHYCGVASRADSWLSVLVHFPAPGGHAYQFVCKNSCSSGINRRAISIIFTLEDSCGNVLGRQSVGARVCACPRRDLLRDEAEVGKGKRKKQTQPDNPKKVKIEVVENDDEVVNLPKIPIKGIKTVMTGLEVMQRMMEVSVSEVAKRKDQKAVDEYNNCLAILQTTIENLKKGLKPPQTQ</sequence>
<dbReference type="InterPro" id="IPR012346">
    <property type="entry name" value="p53/RUNT-type_TF_DNA-bd_sf"/>
</dbReference>
<keyword evidence="14" id="KW-1185">Reference proteome</keyword>
<comment type="subcellular location">
    <subcellularLocation>
        <location evidence="2">Nucleus</location>
    </subcellularLocation>
</comment>
<dbReference type="InterPro" id="IPR002117">
    <property type="entry name" value="p53_tumour_suppressor"/>
</dbReference>
<reference evidence="13" key="1">
    <citation type="submission" date="2022-03" db="EMBL/GenBank/DDBJ databases">
        <authorList>
            <person name="Martin H S."/>
        </authorList>
    </citation>
    <scope>NUCLEOTIDE SEQUENCE</scope>
</reference>
<feature type="non-terminal residue" evidence="13">
    <location>
        <position position="1"/>
    </location>
</feature>
<name>A0ABN8IA01_9NEOP</name>
<evidence type="ECO:0000313" key="13">
    <source>
        <dbReference type="EMBL" id="CAH2051727.1"/>
    </source>
</evidence>
<keyword evidence="10" id="KW-0804">Transcription</keyword>
<keyword evidence="7" id="KW-0805">Transcription regulation</keyword>
<evidence type="ECO:0000256" key="4">
    <source>
        <dbReference type="ARBA" id="ARBA00022703"/>
    </source>
</evidence>
<dbReference type="InterPro" id="IPR011615">
    <property type="entry name" value="p53_DNA-bd"/>
</dbReference>
<keyword evidence="8" id="KW-0238">DNA-binding</keyword>
<keyword evidence="4" id="KW-0053">Apoptosis</keyword>
<dbReference type="CDD" id="cd08367">
    <property type="entry name" value="P53"/>
    <property type="match status" value="1"/>
</dbReference>
<dbReference type="SUPFAM" id="SSF49417">
    <property type="entry name" value="p53-like transcription factors"/>
    <property type="match status" value="1"/>
</dbReference>